<sequence>MKLKLTFSFASLTLLLTIFLTQSNTATANFRLCGFKLTTTLQHLCKHQTCGGYQVETRKRSIATFLDEISTAQDLLRQNDHYSPKRPFESSHPLLKNLRIRKRAGIATECCEKRCNLAYLRTYCCAGFEA</sequence>
<evidence type="ECO:0000256" key="7">
    <source>
        <dbReference type="SAM" id="SignalP"/>
    </source>
</evidence>
<gene>
    <name evidence="9" type="ORF">BOKJ2_LOCUS9705</name>
</gene>
<evidence type="ECO:0000313" key="9">
    <source>
        <dbReference type="EMBL" id="CAD5221958.1"/>
    </source>
</evidence>
<protein>
    <recommendedName>
        <fullName evidence="8">Insulin-like domain-containing protein</fullName>
    </recommendedName>
</protein>
<dbReference type="GO" id="GO:0005179">
    <property type="term" value="F:hormone activity"/>
    <property type="evidence" value="ECO:0007669"/>
    <property type="project" value="InterPro"/>
</dbReference>
<feature type="domain" description="Insulin-like" evidence="8">
    <location>
        <begin position="30"/>
        <end position="124"/>
    </location>
</feature>
<dbReference type="PANTHER" id="PTHR13647">
    <property type="entry name" value="INSULIN-LIKE PEPTIDE 2-RELATED"/>
    <property type="match status" value="1"/>
</dbReference>
<evidence type="ECO:0000256" key="5">
    <source>
        <dbReference type="ARBA" id="ARBA00023157"/>
    </source>
</evidence>
<feature type="chain" id="PRO_5035595363" description="Insulin-like domain-containing protein" evidence="7">
    <location>
        <begin position="29"/>
        <end position="130"/>
    </location>
</feature>
<dbReference type="OrthoDB" id="10019596at2759"/>
<keyword evidence="4 7" id="KW-0732">Signal</keyword>
<dbReference type="AlphaFoldDB" id="A0A811L1B3"/>
<dbReference type="Pfam" id="PF00049">
    <property type="entry name" value="Insulin"/>
    <property type="match status" value="1"/>
</dbReference>
<dbReference type="EMBL" id="CAJFCW020000004">
    <property type="protein sequence ID" value="CAG9115722.1"/>
    <property type="molecule type" value="Genomic_DNA"/>
</dbReference>
<keyword evidence="10" id="KW-1185">Reference proteome</keyword>
<comment type="caution">
    <text evidence="9">The sequence shown here is derived from an EMBL/GenBank/DDBJ whole genome shotgun (WGS) entry which is preliminary data.</text>
</comment>
<dbReference type="SMART" id="SM00078">
    <property type="entry name" value="IlGF"/>
    <property type="match status" value="1"/>
</dbReference>
<accession>A0A811L1B3</accession>
<proteinExistence type="inferred from homology"/>
<keyword evidence="5" id="KW-1015">Disulfide bond</keyword>
<dbReference type="SUPFAM" id="SSF56994">
    <property type="entry name" value="Insulin-like"/>
    <property type="match status" value="1"/>
</dbReference>
<dbReference type="InterPro" id="IPR036438">
    <property type="entry name" value="Insulin-like_sf"/>
</dbReference>
<name>A0A811L1B3_9BILA</name>
<dbReference type="InterPro" id="IPR016179">
    <property type="entry name" value="Insulin-like"/>
</dbReference>
<evidence type="ECO:0000256" key="3">
    <source>
        <dbReference type="ARBA" id="ARBA00022685"/>
    </source>
</evidence>
<organism evidence="9 10">
    <name type="scientific">Bursaphelenchus okinawaensis</name>
    <dbReference type="NCBI Taxonomy" id="465554"/>
    <lineage>
        <taxon>Eukaryota</taxon>
        <taxon>Metazoa</taxon>
        <taxon>Ecdysozoa</taxon>
        <taxon>Nematoda</taxon>
        <taxon>Chromadorea</taxon>
        <taxon>Rhabditida</taxon>
        <taxon>Tylenchina</taxon>
        <taxon>Tylenchomorpha</taxon>
        <taxon>Aphelenchoidea</taxon>
        <taxon>Aphelenchoididae</taxon>
        <taxon>Bursaphelenchus</taxon>
    </lineage>
</organism>
<evidence type="ECO:0000259" key="8">
    <source>
        <dbReference type="SMART" id="SM00078"/>
    </source>
</evidence>
<evidence type="ECO:0000256" key="6">
    <source>
        <dbReference type="RuleBase" id="RU000406"/>
    </source>
</evidence>
<reference evidence="9" key="1">
    <citation type="submission" date="2020-09" db="EMBL/GenBank/DDBJ databases">
        <authorList>
            <person name="Kikuchi T."/>
        </authorList>
    </citation>
    <scope>NUCLEOTIDE SEQUENCE</scope>
    <source>
        <strain evidence="9">SH1</strain>
    </source>
</reference>
<comment type="similarity">
    <text evidence="1 6">Belongs to the insulin family.</text>
</comment>
<evidence type="ECO:0000256" key="4">
    <source>
        <dbReference type="ARBA" id="ARBA00022729"/>
    </source>
</evidence>
<feature type="signal peptide" evidence="7">
    <location>
        <begin position="1"/>
        <end position="28"/>
    </location>
</feature>
<comment type="subcellular location">
    <subcellularLocation>
        <location evidence="6">Secreted</location>
    </subcellularLocation>
</comment>
<evidence type="ECO:0000313" key="10">
    <source>
        <dbReference type="Proteomes" id="UP000614601"/>
    </source>
</evidence>
<dbReference type="Gene3D" id="1.10.100.10">
    <property type="entry name" value="Insulin-like"/>
    <property type="match status" value="1"/>
</dbReference>
<evidence type="ECO:0000256" key="1">
    <source>
        <dbReference type="ARBA" id="ARBA00009034"/>
    </source>
</evidence>
<dbReference type="Proteomes" id="UP000614601">
    <property type="component" value="Unassembled WGS sequence"/>
</dbReference>
<evidence type="ECO:0000256" key="2">
    <source>
        <dbReference type="ARBA" id="ARBA00011207"/>
    </source>
</evidence>
<dbReference type="GO" id="GO:0005576">
    <property type="term" value="C:extracellular region"/>
    <property type="evidence" value="ECO:0007669"/>
    <property type="project" value="UniProtKB-SubCell"/>
</dbReference>
<dbReference type="EMBL" id="CAJFDH010000004">
    <property type="protein sequence ID" value="CAD5221958.1"/>
    <property type="molecule type" value="Genomic_DNA"/>
</dbReference>
<dbReference type="PANTHER" id="PTHR13647:SF4">
    <property type="entry name" value="INSULIN-LIKE PEPTIDE 1-RELATED"/>
    <property type="match status" value="1"/>
</dbReference>
<dbReference type="PRINTS" id="PR00276">
    <property type="entry name" value="INSULINFAMLY"/>
</dbReference>
<dbReference type="InterPro" id="IPR022352">
    <property type="entry name" value="Ins/IGF/rlx"/>
</dbReference>
<dbReference type="PROSITE" id="PS00262">
    <property type="entry name" value="INSULIN"/>
    <property type="match status" value="1"/>
</dbReference>
<keyword evidence="3" id="KW-0165">Cleavage on pair of basic residues</keyword>
<dbReference type="Proteomes" id="UP000783686">
    <property type="component" value="Unassembled WGS sequence"/>
</dbReference>
<keyword evidence="6" id="KW-0964">Secreted</keyword>
<dbReference type="InterPro" id="IPR022353">
    <property type="entry name" value="Insulin_CS"/>
</dbReference>
<comment type="subunit">
    <text evidence="2">Heterodimer of a B chain and an A chain linked by two disulfide bonds.</text>
</comment>